<evidence type="ECO:0000259" key="1">
    <source>
        <dbReference type="Pfam" id="PF02720"/>
    </source>
</evidence>
<name>A0A3N2CZ04_9ACTN</name>
<feature type="domain" description="DUF222" evidence="1">
    <location>
        <begin position="37"/>
        <end position="344"/>
    </location>
</feature>
<sequence>MTSSLALDEPLLVELARLDDCVDRVLAAAASPGDPTAALREVERVQRRLAAVRLKVLGAAEAQQTAAARGLPTTAAWAARESRTSAVDAARETRLAVELGAAPAGATSLPLESGDVSAAHASVITAAMAALPGRLTADERGTCERRLVADARRYSPDQLRRHARRVLAEAESDEQVVDAEEDAQVVAQEDRAYAATSLTFHDNGDGTVTGRFTLPHLQAAMLKKAVEALAAPRRVRGTEHTSPEHARGVALAALLEHLPTDHLTGTTSAQVVVTMDVTLLRGALRAAGLDTDQPISAGEARRLACTSHLLPAVWGRTLGGASRVLDLGRSSRLFNDTQRTAVAATHQHCAADGCDRPTAWCELHHRTAWSAGGHTDLADAVPLCHWHHRRVHDHRFRHSWRPDGSVELTRVDRR</sequence>
<accession>A0A3N2CZ04</accession>
<dbReference type="InterPro" id="IPR003870">
    <property type="entry name" value="DUF222"/>
</dbReference>
<evidence type="ECO:0000313" key="2">
    <source>
        <dbReference type="EMBL" id="ROR92772.1"/>
    </source>
</evidence>
<dbReference type="InterPro" id="IPR003615">
    <property type="entry name" value="HNH_nuc"/>
</dbReference>
<dbReference type="CDD" id="cd00085">
    <property type="entry name" value="HNHc"/>
    <property type="match status" value="1"/>
</dbReference>
<reference evidence="2 3" key="1">
    <citation type="submission" date="2018-11" db="EMBL/GenBank/DDBJ databases">
        <title>Sequencing the genomes of 1000 actinobacteria strains.</title>
        <authorList>
            <person name="Klenk H.-P."/>
        </authorList>
    </citation>
    <scope>NUCLEOTIDE SEQUENCE [LARGE SCALE GENOMIC DNA]</scope>
    <source>
        <strain evidence="2 3">DSM 12652</strain>
    </source>
</reference>
<dbReference type="RefSeq" id="WP_123392438.1">
    <property type="nucleotide sequence ID" value="NZ_RKHO01000001.1"/>
</dbReference>
<dbReference type="AlphaFoldDB" id="A0A3N2CZ04"/>
<dbReference type="OrthoDB" id="3634417at2"/>
<proteinExistence type="predicted"/>
<organism evidence="2 3">
    <name type="scientific">Nocardioides aurantiacus</name>
    <dbReference type="NCBI Taxonomy" id="86796"/>
    <lineage>
        <taxon>Bacteria</taxon>
        <taxon>Bacillati</taxon>
        <taxon>Actinomycetota</taxon>
        <taxon>Actinomycetes</taxon>
        <taxon>Propionibacteriales</taxon>
        <taxon>Nocardioidaceae</taxon>
        <taxon>Nocardioides</taxon>
    </lineage>
</organism>
<dbReference type="Pfam" id="PF02720">
    <property type="entry name" value="DUF222"/>
    <property type="match status" value="1"/>
</dbReference>
<gene>
    <name evidence="2" type="ORF">EDD33_3671</name>
</gene>
<comment type="caution">
    <text evidence="2">The sequence shown here is derived from an EMBL/GenBank/DDBJ whole genome shotgun (WGS) entry which is preliminary data.</text>
</comment>
<dbReference type="EMBL" id="RKHO01000001">
    <property type="protein sequence ID" value="ROR92772.1"/>
    <property type="molecule type" value="Genomic_DNA"/>
</dbReference>
<dbReference type="Proteomes" id="UP000281738">
    <property type="component" value="Unassembled WGS sequence"/>
</dbReference>
<protein>
    <submittedName>
        <fullName evidence="2">Uncharacterized protein DUF222</fullName>
    </submittedName>
</protein>
<evidence type="ECO:0000313" key="3">
    <source>
        <dbReference type="Proteomes" id="UP000281738"/>
    </source>
</evidence>
<keyword evidence="3" id="KW-1185">Reference proteome</keyword>